<keyword evidence="5" id="KW-0560">Oxidoreductase</keyword>
<feature type="domain" description="FAD dependent oxidoreductase" evidence="6">
    <location>
        <begin position="3"/>
        <end position="96"/>
    </location>
</feature>
<sequence>MARITILGAGVVGMSIASVLSRRHSITIVARDMPGDPPSTEWASPWAGASFIFGGCKDRREMQMQLDAFAELWRLSDTSPASGIKKMTINDAFDEEKEDGDIWWKDHVPDVSRVSS</sequence>
<keyword evidence="8" id="KW-1185">Reference proteome</keyword>
<dbReference type="Gene3D" id="3.40.50.720">
    <property type="entry name" value="NAD(P)-binding Rossmann-like Domain"/>
    <property type="match status" value="1"/>
</dbReference>
<dbReference type="PANTHER" id="PTHR11530">
    <property type="entry name" value="D-AMINO ACID OXIDASE"/>
    <property type="match status" value="1"/>
</dbReference>
<proteinExistence type="inferred from homology"/>
<evidence type="ECO:0000259" key="6">
    <source>
        <dbReference type="Pfam" id="PF01266"/>
    </source>
</evidence>
<keyword evidence="4" id="KW-0274">FAD</keyword>
<dbReference type="SUPFAM" id="SSF51971">
    <property type="entry name" value="Nucleotide-binding domain"/>
    <property type="match status" value="1"/>
</dbReference>
<evidence type="ECO:0000256" key="2">
    <source>
        <dbReference type="ARBA" id="ARBA00006730"/>
    </source>
</evidence>
<evidence type="ECO:0000256" key="1">
    <source>
        <dbReference type="ARBA" id="ARBA00001974"/>
    </source>
</evidence>
<dbReference type="InterPro" id="IPR006076">
    <property type="entry name" value="FAD-dep_OxRdtase"/>
</dbReference>
<dbReference type="PANTHER" id="PTHR11530:SF11">
    <property type="entry name" value="D-ASPARTATE OXIDASE"/>
    <property type="match status" value="1"/>
</dbReference>
<evidence type="ECO:0000256" key="5">
    <source>
        <dbReference type="ARBA" id="ARBA00023002"/>
    </source>
</evidence>
<dbReference type="InterPro" id="IPR023209">
    <property type="entry name" value="DAO"/>
</dbReference>
<comment type="caution">
    <text evidence="7">The sequence shown here is derived from an EMBL/GenBank/DDBJ whole genome shotgun (WGS) entry which is preliminary data.</text>
</comment>
<dbReference type="Proteomes" id="UP001521785">
    <property type="component" value="Unassembled WGS sequence"/>
</dbReference>
<evidence type="ECO:0000256" key="3">
    <source>
        <dbReference type="ARBA" id="ARBA00022630"/>
    </source>
</evidence>
<reference evidence="7 8" key="1">
    <citation type="submission" date="2024-02" db="EMBL/GenBank/DDBJ databases">
        <title>De novo assembly and annotation of 12 fungi associated with fruit tree decline syndrome in Ontario, Canada.</title>
        <authorList>
            <person name="Sulman M."/>
            <person name="Ellouze W."/>
            <person name="Ilyukhin E."/>
        </authorList>
    </citation>
    <scope>NUCLEOTIDE SEQUENCE [LARGE SCALE GENOMIC DNA]</scope>
    <source>
        <strain evidence="7 8">M42-189</strain>
    </source>
</reference>
<comment type="cofactor">
    <cofactor evidence="1">
        <name>FAD</name>
        <dbReference type="ChEBI" id="CHEBI:57692"/>
    </cofactor>
</comment>
<dbReference type="EMBL" id="JAKJXO020000006">
    <property type="protein sequence ID" value="KAL1603804.1"/>
    <property type="molecule type" value="Genomic_DNA"/>
</dbReference>
<evidence type="ECO:0000256" key="4">
    <source>
        <dbReference type="ARBA" id="ARBA00022827"/>
    </source>
</evidence>
<dbReference type="Pfam" id="PF01266">
    <property type="entry name" value="DAO"/>
    <property type="match status" value="1"/>
</dbReference>
<evidence type="ECO:0000313" key="8">
    <source>
        <dbReference type="Proteomes" id="UP001521785"/>
    </source>
</evidence>
<gene>
    <name evidence="7" type="ORF">SLS60_005395</name>
</gene>
<name>A0ABR3RH87_9PLEO</name>
<comment type="similarity">
    <text evidence="2">Belongs to the DAMOX/DASOX family.</text>
</comment>
<evidence type="ECO:0000313" key="7">
    <source>
        <dbReference type="EMBL" id="KAL1603804.1"/>
    </source>
</evidence>
<organism evidence="7 8">
    <name type="scientific">Paraconiothyrium brasiliense</name>
    <dbReference type="NCBI Taxonomy" id="300254"/>
    <lineage>
        <taxon>Eukaryota</taxon>
        <taxon>Fungi</taxon>
        <taxon>Dikarya</taxon>
        <taxon>Ascomycota</taxon>
        <taxon>Pezizomycotina</taxon>
        <taxon>Dothideomycetes</taxon>
        <taxon>Pleosporomycetidae</taxon>
        <taxon>Pleosporales</taxon>
        <taxon>Massarineae</taxon>
        <taxon>Didymosphaeriaceae</taxon>
        <taxon>Paraconiothyrium</taxon>
    </lineage>
</organism>
<accession>A0ABR3RH87</accession>
<keyword evidence="3" id="KW-0285">Flavoprotein</keyword>
<protein>
    <recommendedName>
        <fullName evidence="6">FAD dependent oxidoreductase domain-containing protein</fullName>
    </recommendedName>
</protein>